<feature type="domain" description="HTH cro/C1-type" evidence="2">
    <location>
        <begin position="14"/>
        <end position="68"/>
    </location>
</feature>
<evidence type="ECO:0000313" key="3">
    <source>
        <dbReference type="EMBL" id="QRF04184.1"/>
    </source>
</evidence>
<dbReference type="PROSITE" id="PS50943">
    <property type="entry name" value="HTH_CROC1"/>
    <property type="match status" value="1"/>
</dbReference>
<dbReference type="EMBL" id="CP049945">
    <property type="protein sequence ID" value="QRF04184.1"/>
    <property type="molecule type" value="Genomic_DNA"/>
</dbReference>
<dbReference type="RefSeq" id="WP_203215429.1">
    <property type="nucleotide sequence ID" value="NZ_CP049945.1"/>
</dbReference>
<accession>A0ABX7EHB5</accession>
<dbReference type="PANTHER" id="PTHR43236">
    <property type="entry name" value="ANTITOXIN HIGA1"/>
    <property type="match status" value="1"/>
</dbReference>
<keyword evidence="4" id="KW-1185">Reference proteome</keyword>
<evidence type="ECO:0000313" key="4">
    <source>
        <dbReference type="Proteomes" id="UP000596311"/>
    </source>
</evidence>
<dbReference type="SMART" id="SM00530">
    <property type="entry name" value="HTH_XRE"/>
    <property type="match status" value="1"/>
</dbReference>
<dbReference type="CDD" id="cd00093">
    <property type="entry name" value="HTH_XRE"/>
    <property type="match status" value="1"/>
</dbReference>
<dbReference type="Pfam" id="PF06114">
    <property type="entry name" value="Peptidase_M78"/>
    <property type="match status" value="1"/>
</dbReference>
<evidence type="ECO:0000259" key="2">
    <source>
        <dbReference type="PROSITE" id="PS50943"/>
    </source>
</evidence>
<dbReference type="InterPro" id="IPR001387">
    <property type="entry name" value="Cro/C1-type_HTH"/>
</dbReference>
<comment type="similarity">
    <text evidence="1">Belongs to the short-chain fatty acyl-CoA assimilation regulator (ScfR) family.</text>
</comment>
<gene>
    <name evidence="3" type="ORF">G9U55_19730</name>
</gene>
<evidence type="ECO:0000256" key="1">
    <source>
        <dbReference type="ARBA" id="ARBA00007227"/>
    </source>
</evidence>
<sequence length="367" mass="39365">MVGAESWSEVGERIAEARVAAGLSQGGLGEKVGVDRTAVVRMEAGDRRVTALELMRLADVLGVPLAHLVSRPPSALVSRRNALEESADEASRARYRLDATLEEHARRARWLVGNGFLRPPEPPPEPPRENGTVDPVALAAAARAGIGVPSGPLGALADCLEGLGLYLTVVDEPAEGASLLCEGYGVAVISGQVAPGRRRWTAVHELGHHLMQDEYHSDAGVAAGRDAREQLIDAFVEEFLLPTADVREAWSPVAEGQDPRKTLIALSATYRVSWSATVNRARKLRLIDPQEARRQKADTPVRGDFLAVLGRQPVPDLEDGTTGRQWRQAVLAAWEAGAVTAPRAVDLLKGALTEDELPSRDLGECLP</sequence>
<proteinExistence type="inferred from homology"/>
<dbReference type="SUPFAM" id="SSF47413">
    <property type="entry name" value="lambda repressor-like DNA-binding domains"/>
    <property type="match status" value="1"/>
</dbReference>
<dbReference type="Gene3D" id="1.10.260.40">
    <property type="entry name" value="lambda repressor-like DNA-binding domains"/>
    <property type="match status" value="1"/>
</dbReference>
<dbReference type="InterPro" id="IPR052345">
    <property type="entry name" value="Rad_response_metalloprotease"/>
</dbReference>
<dbReference type="Proteomes" id="UP000596311">
    <property type="component" value="Chromosome"/>
</dbReference>
<dbReference type="InterPro" id="IPR010359">
    <property type="entry name" value="IrrE_HExxH"/>
</dbReference>
<dbReference type="PANTHER" id="PTHR43236:SF1">
    <property type="entry name" value="BLL7220 PROTEIN"/>
    <property type="match status" value="1"/>
</dbReference>
<dbReference type="Pfam" id="PF01381">
    <property type="entry name" value="HTH_3"/>
    <property type="match status" value="1"/>
</dbReference>
<dbReference type="InterPro" id="IPR010982">
    <property type="entry name" value="Lambda_DNA-bd_dom_sf"/>
</dbReference>
<organism evidence="3 4">
    <name type="scientific">Streptomyces koyangensis</name>
    <dbReference type="NCBI Taxonomy" id="188770"/>
    <lineage>
        <taxon>Bacteria</taxon>
        <taxon>Bacillati</taxon>
        <taxon>Actinomycetota</taxon>
        <taxon>Actinomycetes</taxon>
        <taxon>Kitasatosporales</taxon>
        <taxon>Streptomycetaceae</taxon>
        <taxon>Streptomyces</taxon>
        <taxon>Streptomyces aurantiacus group</taxon>
    </lineage>
</organism>
<protein>
    <submittedName>
        <fullName evidence="3">Helix-turn-helix domain-containing protein</fullName>
    </submittedName>
</protein>
<name>A0ABX7EHB5_9ACTN</name>
<reference evidence="3 4" key="1">
    <citation type="submission" date="2020-03" db="EMBL/GenBank/DDBJ databases">
        <title>Genome mining and metabolic profiling illuminate the polycyclic tetramate macrolactams from Streptomyces koyangensis SCSIO 5802.</title>
        <authorList>
            <person name="Ding W."/>
        </authorList>
    </citation>
    <scope>NUCLEOTIDE SEQUENCE [LARGE SCALE GENOMIC DNA]</scope>
    <source>
        <strain evidence="3 4">SCSIO 5802</strain>
    </source>
</reference>